<dbReference type="PANTHER" id="PTHR42860:SF1">
    <property type="entry name" value="VITAMIN B12-BINDING PROTEIN"/>
    <property type="match status" value="1"/>
</dbReference>
<dbReference type="AlphaFoldDB" id="A0A518GA41"/>
<dbReference type="GO" id="GO:0008448">
    <property type="term" value="F:N-acetylglucosamine-6-phosphate deacetylase activity"/>
    <property type="evidence" value="ECO:0007669"/>
    <property type="project" value="UniProtKB-EC"/>
</dbReference>
<dbReference type="RefSeq" id="WP_231690812.1">
    <property type="nucleotide sequence ID" value="NZ_CP036298.1"/>
</dbReference>
<keyword evidence="3" id="KW-1185">Reference proteome</keyword>
<dbReference type="KEGG" id="ahel:Q31a_37870"/>
<dbReference type="InterPro" id="IPR011059">
    <property type="entry name" value="Metal-dep_hydrolase_composite"/>
</dbReference>
<keyword evidence="2" id="KW-0378">Hydrolase</keyword>
<dbReference type="Pfam" id="PF01979">
    <property type="entry name" value="Amidohydro_1"/>
    <property type="match status" value="1"/>
</dbReference>
<reference evidence="2 3" key="1">
    <citation type="submission" date="2019-02" db="EMBL/GenBank/DDBJ databases">
        <title>Deep-cultivation of Planctomycetes and their phenomic and genomic characterization uncovers novel biology.</title>
        <authorList>
            <person name="Wiegand S."/>
            <person name="Jogler M."/>
            <person name="Boedeker C."/>
            <person name="Pinto D."/>
            <person name="Vollmers J."/>
            <person name="Rivas-Marin E."/>
            <person name="Kohn T."/>
            <person name="Peeters S.H."/>
            <person name="Heuer A."/>
            <person name="Rast P."/>
            <person name="Oberbeckmann S."/>
            <person name="Bunk B."/>
            <person name="Jeske O."/>
            <person name="Meyerdierks A."/>
            <person name="Storesund J.E."/>
            <person name="Kallscheuer N."/>
            <person name="Luecker S."/>
            <person name="Lage O.M."/>
            <person name="Pohl T."/>
            <person name="Merkel B.J."/>
            <person name="Hornburger P."/>
            <person name="Mueller R.-W."/>
            <person name="Bruemmer F."/>
            <person name="Labrenz M."/>
            <person name="Spormann A.M."/>
            <person name="Op den Camp H."/>
            <person name="Overmann J."/>
            <person name="Amann R."/>
            <person name="Jetten M.S.M."/>
            <person name="Mascher T."/>
            <person name="Medema M.H."/>
            <person name="Devos D.P."/>
            <person name="Kaster A.-K."/>
            <person name="Ovreas L."/>
            <person name="Rohde M."/>
            <person name="Galperin M.Y."/>
            <person name="Jogler C."/>
        </authorList>
    </citation>
    <scope>NUCLEOTIDE SEQUENCE [LARGE SCALE GENOMIC DNA]</scope>
    <source>
        <strain evidence="2 3">Q31a</strain>
    </source>
</reference>
<dbReference type="InterPro" id="IPR006680">
    <property type="entry name" value="Amidohydro-rel"/>
</dbReference>
<dbReference type="PANTHER" id="PTHR42860">
    <property type="entry name" value="VITAMIN B12-BINDING PROTEIN"/>
    <property type="match status" value="1"/>
</dbReference>
<dbReference type="Gene3D" id="3.20.20.140">
    <property type="entry name" value="Metal-dependent hydrolases"/>
    <property type="match status" value="1"/>
</dbReference>
<dbReference type="EMBL" id="CP036298">
    <property type="protein sequence ID" value="QDV25461.1"/>
    <property type="molecule type" value="Genomic_DNA"/>
</dbReference>
<protein>
    <submittedName>
        <fullName evidence="2">N-acetylglucosamine-6-phosphate deacetylase</fullName>
        <ecNumber evidence="2">3.5.1.25</ecNumber>
    </submittedName>
</protein>
<proteinExistence type="predicted"/>
<organism evidence="2 3">
    <name type="scientific">Aureliella helgolandensis</name>
    <dbReference type="NCBI Taxonomy" id="2527968"/>
    <lineage>
        <taxon>Bacteria</taxon>
        <taxon>Pseudomonadati</taxon>
        <taxon>Planctomycetota</taxon>
        <taxon>Planctomycetia</taxon>
        <taxon>Pirellulales</taxon>
        <taxon>Pirellulaceae</taxon>
        <taxon>Aureliella</taxon>
    </lineage>
</organism>
<name>A0A518GA41_9BACT</name>
<dbReference type="SUPFAM" id="SSF51338">
    <property type="entry name" value="Composite domain of metallo-dependent hydrolases"/>
    <property type="match status" value="1"/>
</dbReference>
<gene>
    <name evidence="2" type="primary">nagA_1</name>
    <name evidence="2" type="ORF">Q31a_37870</name>
</gene>
<dbReference type="InterPro" id="IPR032466">
    <property type="entry name" value="Metal_Hydrolase"/>
</dbReference>
<dbReference type="CDD" id="cd01144">
    <property type="entry name" value="BtuF"/>
    <property type="match status" value="1"/>
</dbReference>
<accession>A0A518GA41</accession>
<evidence type="ECO:0000313" key="3">
    <source>
        <dbReference type="Proteomes" id="UP000318017"/>
    </source>
</evidence>
<evidence type="ECO:0000313" key="2">
    <source>
        <dbReference type="EMBL" id="QDV25461.1"/>
    </source>
</evidence>
<dbReference type="Gene3D" id="3.40.50.1980">
    <property type="entry name" value="Nitrogenase molybdenum iron protein domain"/>
    <property type="match status" value="2"/>
</dbReference>
<feature type="domain" description="Fe/B12 periplasmic-binding" evidence="1">
    <location>
        <begin position="13"/>
        <end position="300"/>
    </location>
</feature>
<dbReference type="EC" id="3.5.1.25" evidence="2"/>
<dbReference type="SUPFAM" id="SSF53807">
    <property type="entry name" value="Helical backbone' metal receptor"/>
    <property type="match status" value="1"/>
</dbReference>
<dbReference type="PROSITE" id="PS50983">
    <property type="entry name" value="FE_B12_PBP"/>
    <property type="match status" value="1"/>
</dbReference>
<dbReference type="InterPro" id="IPR051030">
    <property type="entry name" value="Vitamin_B12-ABC_binding"/>
</dbReference>
<dbReference type="InterPro" id="IPR002491">
    <property type="entry name" value="ABC_transptr_periplasmic_BD"/>
</dbReference>
<evidence type="ECO:0000259" key="1">
    <source>
        <dbReference type="PROSITE" id="PS50983"/>
    </source>
</evidence>
<dbReference type="Gene3D" id="2.30.40.10">
    <property type="entry name" value="Urease, subunit C, domain 1"/>
    <property type="match status" value="1"/>
</dbReference>
<dbReference type="Pfam" id="PF01497">
    <property type="entry name" value="Peripla_BP_2"/>
    <property type="match status" value="1"/>
</dbReference>
<sequence length="729" mass="79667">MHDARIVEVTPLRIVSLLPSATEILCCLGLADQLVGISHECDYPSSISGLPRVTHSLLPSNATSSQIDQAVRERWKTEPSLYALNGQLLADLKPDLIVTQTLCNVCAVPASGVQTAIRHMTPQPAVLNLEPSTLSDIFESIRQVGIASNCERRAEATLAELEERVERVTRTSCDIEMLPTVVLLEWIDPPFSAGHWNPELVARAGGEDFFKRGGQQSIAIQWEQIVAADPEVLVIACCGFDVPRTLQDLPTLQSNPQWSSLTCVQTGRVYVVDGSAYFNRPGPRIVDSLELLAHALHPTLHPRPTGLPPLHSVSPQVPVRVLPTSAPRTVAWIGGTAILPDRLLPNSTVLCRNGRITAVSEREEIPDQSLTFDVRGKYVSPGFVDIHVHGGDGADFMDGQVEAVEQVCRAHLRRGTTTIFPTTTTGTPQQILAMIAACQSVALCASNPELTTGLPNLPGVHLYGPYFAEDKVGCHSSTGRRSPTRDENQAYFDTQFVRIATCAAELPGASEFYQMARQSHCLITCGHSNSSWGEMLTAFEHGMRHVDHFWCAMSSVPSLRKRFNVPMQASMAEFVLMHEDMSTEVIADGFHLAPELLEFAYRMKGATRLCLVTDANRALGMPAGEYRFGNRESGSWLYSDGQVGWSQDRQSLASSIVGLDHMVRHMHAHTSASLPEIIRMASLTPAERAGVEQNLGSLSPGKQADLLILDSQLSVEQVYVRGQRCGPQV</sequence>
<dbReference type="SUPFAM" id="SSF51556">
    <property type="entry name" value="Metallo-dependent hydrolases"/>
    <property type="match status" value="1"/>
</dbReference>
<dbReference type="Proteomes" id="UP000318017">
    <property type="component" value="Chromosome"/>
</dbReference>